<protein>
    <submittedName>
        <fullName evidence="8">Sirtuin</fullName>
    </submittedName>
</protein>
<accession>A0A9P5TKQ3</accession>
<dbReference type="InterPro" id="IPR026591">
    <property type="entry name" value="Sirtuin_cat_small_dom_sf"/>
</dbReference>
<gene>
    <name evidence="8" type="ORF">CPB84DRAFT_1782788</name>
</gene>
<dbReference type="Gene3D" id="3.40.50.1220">
    <property type="entry name" value="TPP-binding domain"/>
    <property type="match status" value="1"/>
</dbReference>
<feature type="binding site" evidence="6">
    <location>
        <position position="154"/>
    </location>
    <ligand>
        <name>Zn(2+)</name>
        <dbReference type="ChEBI" id="CHEBI:29105"/>
    </ligand>
</feature>
<dbReference type="Pfam" id="PF02146">
    <property type="entry name" value="SIR2"/>
    <property type="match status" value="1"/>
</dbReference>
<keyword evidence="9" id="KW-1185">Reference proteome</keyword>
<feature type="binding site" evidence="6">
    <location>
        <position position="188"/>
    </location>
    <ligand>
        <name>Zn(2+)</name>
        <dbReference type="ChEBI" id="CHEBI:29105"/>
    </ligand>
</feature>
<feature type="domain" description="Deacetylase sirtuin-type" evidence="7">
    <location>
        <begin position="1"/>
        <end position="300"/>
    </location>
</feature>
<dbReference type="Proteomes" id="UP000724874">
    <property type="component" value="Unassembled WGS sequence"/>
</dbReference>
<dbReference type="PROSITE" id="PS50305">
    <property type="entry name" value="SIRTUIN"/>
    <property type="match status" value="1"/>
</dbReference>
<evidence type="ECO:0000256" key="2">
    <source>
        <dbReference type="ARBA" id="ARBA00006924"/>
    </source>
</evidence>
<dbReference type="GO" id="GO:0046872">
    <property type="term" value="F:metal ion binding"/>
    <property type="evidence" value="ECO:0007669"/>
    <property type="project" value="UniProtKB-KW"/>
</dbReference>
<evidence type="ECO:0000256" key="1">
    <source>
        <dbReference type="ARBA" id="ARBA00004173"/>
    </source>
</evidence>
<dbReference type="PANTHER" id="PTHR11085">
    <property type="entry name" value="NAD-DEPENDENT PROTEIN DEACYLASE SIRTUIN-5, MITOCHONDRIAL-RELATED"/>
    <property type="match status" value="1"/>
</dbReference>
<dbReference type="InterPro" id="IPR003000">
    <property type="entry name" value="Sirtuin"/>
</dbReference>
<dbReference type="InterPro" id="IPR029035">
    <property type="entry name" value="DHS-like_NAD/FAD-binding_dom"/>
</dbReference>
<keyword evidence="6" id="KW-0479">Metal-binding</keyword>
<comment type="subcellular location">
    <subcellularLocation>
        <location evidence="1">Mitochondrion</location>
    </subcellularLocation>
</comment>
<dbReference type="OrthoDB" id="424302at2759"/>
<feature type="binding site" evidence="6">
    <location>
        <position position="151"/>
    </location>
    <ligand>
        <name>Zn(2+)</name>
        <dbReference type="ChEBI" id="CHEBI:29105"/>
    </ligand>
</feature>
<dbReference type="AlphaFoldDB" id="A0A9P5TKQ3"/>
<dbReference type="SUPFAM" id="SSF52467">
    <property type="entry name" value="DHS-like NAD/FAD-binding domain"/>
    <property type="match status" value="1"/>
</dbReference>
<feature type="active site" description="Proton acceptor" evidence="6">
    <location>
        <position position="143"/>
    </location>
</feature>
<evidence type="ECO:0000313" key="9">
    <source>
        <dbReference type="Proteomes" id="UP000724874"/>
    </source>
</evidence>
<dbReference type="GO" id="GO:0017136">
    <property type="term" value="F:histone deacetylase activity, NAD-dependent"/>
    <property type="evidence" value="ECO:0007669"/>
    <property type="project" value="TreeGrafter"/>
</dbReference>
<dbReference type="GO" id="GO:0070403">
    <property type="term" value="F:NAD+ binding"/>
    <property type="evidence" value="ECO:0007669"/>
    <property type="project" value="InterPro"/>
</dbReference>
<evidence type="ECO:0000256" key="6">
    <source>
        <dbReference type="PROSITE-ProRule" id="PRU00236"/>
    </source>
</evidence>
<evidence type="ECO:0000256" key="3">
    <source>
        <dbReference type="ARBA" id="ARBA00022679"/>
    </source>
</evidence>
<dbReference type="EMBL" id="JADNYJ010000064">
    <property type="protein sequence ID" value="KAF8894321.1"/>
    <property type="molecule type" value="Genomic_DNA"/>
</dbReference>
<feature type="binding site" evidence="6">
    <location>
        <position position="202"/>
    </location>
    <ligand>
        <name>Zn(2+)</name>
        <dbReference type="ChEBI" id="CHEBI:29105"/>
    </ligand>
</feature>
<sequence length="300" mass="32320">MIPSSSIDEFRAVLASAKNVIILSGAGLSAPSGLVTYRGSGNPLWSNPAVVKYAQHTTFKDDPSGSWQFYHQRRLNALSAKPNRAHLALAALNLPTVASRVIPSASKPPLHVTQNLDELSLWALKLLPEPTATESQKRLVQLHGSLFRTHCLSCNHERHSYEPVLAASLDGSGPDTVVDIPVDKLPRCGGDQWSGSNRYGRCGGLLRPDVVWFGEVPPLMGEVAREVTWCDLLIVIGTSALVQPAAGFASQVREHGSKIAIFNIDKSSNDDKADFLFLGSCDVVLPEVLGVDDDVKGLVL</sequence>
<evidence type="ECO:0000259" key="7">
    <source>
        <dbReference type="PROSITE" id="PS50305"/>
    </source>
</evidence>
<comment type="caution">
    <text evidence="8">The sequence shown here is derived from an EMBL/GenBank/DDBJ whole genome shotgun (WGS) entry which is preliminary data.</text>
</comment>
<dbReference type="GO" id="GO:0005634">
    <property type="term" value="C:nucleus"/>
    <property type="evidence" value="ECO:0007669"/>
    <property type="project" value="TreeGrafter"/>
</dbReference>
<dbReference type="InterPro" id="IPR050134">
    <property type="entry name" value="NAD-dep_sirtuin_deacylases"/>
</dbReference>
<keyword evidence="3" id="KW-0808">Transferase</keyword>
<dbReference type="Gene3D" id="3.30.1600.10">
    <property type="entry name" value="SIR2/SIRT2 'Small Domain"/>
    <property type="match status" value="1"/>
</dbReference>
<dbReference type="GO" id="GO:0005739">
    <property type="term" value="C:mitochondrion"/>
    <property type="evidence" value="ECO:0007669"/>
    <property type="project" value="UniProtKB-SubCell"/>
</dbReference>
<organism evidence="8 9">
    <name type="scientific">Gymnopilus junonius</name>
    <name type="common">Spectacular rustgill mushroom</name>
    <name type="synonym">Gymnopilus spectabilis subsp. junonius</name>
    <dbReference type="NCBI Taxonomy" id="109634"/>
    <lineage>
        <taxon>Eukaryota</taxon>
        <taxon>Fungi</taxon>
        <taxon>Dikarya</taxon>
        <taxon>Basidiomycota</taxon>
        <taxon>Agaricomycotina</taxon>
        <taxon>Agaricomycetes</taxon>
        <taxon>Agaricomycetidae</taxon>
        <taxon>Agaricales</taxon>
        <taxon>Agaricineae</taxon>
        <taxon>Hymenogastraceae</taxon>
        <taxon>Gymnopilus</taxon>
    </lineage>
</organism>
<keyword evidence="4" id="KW-0520">NAD</keyword>
<proteinExistence type="inferred from homology"/>
<evidence type="ECO:0000256" key="5">
    <source>
        <dbReference type="ARBA" id="ARBA00023128"/>
    </source>
</evidence>
<keyword evidence="6" id="KW-0862">Zinc</keyword>
<name>A0A9P5TKQ3_GYMJU</name>
<dbReference type="PANTHER" id="PTHR11085:SF10">
    <property type="entry name" value="NAD-DEPENDENT PROTEIN DEACYLASE SIRTUIN-5, MITOCHONDRIAL-RELATED"/>
    <property type="match status" value="1"/>
</dbReference>
<reference evidence="8" key="1">
    <citation type="submission" date="2020-11" db="EMBL/GenBank/DDBJ databases">
        <authorList>
            <consortium name="DOE Joint Genome Institute"/>
            <person name="Ahrendt S."/>
            <person name="Riley R."/>
            <person name="Andreopoulos W."/>
            <person name="LaButti K."/>
            <person name="Pangilinan J."/>
            <person name="Ruiz-duenas F.J."/>
            <person name="Barrasa J.M."/>
            <person name="Sanchez-Garcia M."/>
            <person name="Camarero S."/>
            <person name="Miyauchi S."/>
            <person name="Serrano A."/>
            <person name="Linde D."/>
            <person name="Babiker R."/>
            <person name="Drula E."/>
            <person name="Ayuso-Fernandez I."/>
            <person name="Pacheco R."/>
            <person name="Padilla G."/>
            <person name="Ferreira P."/>
            <person name="Barriuso J."/>
            <person name="Kellner H."/>
            <person name="Castanera R."/>
            <person name="Alfaro M."/>
            <person name="Ramirez L."/>
            <person name="Pisabarro A.G."/>
            <person name="Kuo A."/>
            <person name="Tritt A."/>
            <person name="Lipzen A."/>
            <person name="He G."/>
            <person name="Yan M."/>
            <person name="Ng V."/>
            <person name="Cullen D."/>
            <person name="Martin F."/>
            <person name="Rosso M.-N."/>
            <person name="Henrissat B."/>
            <person name="Hibbett D."/>
            <person name="Martinez A.T."/>
            <person name="Grigoriev I.V."/>
        </authorList>
    </citation>
    <scope>NUCLEOTIDE SEQUENCE</scope>
    <source>
        <strain evidence="8">AH 44721</strain>
    </source>
</reference>
<comment type="similarity">
    <text evidence="2">Belongs to the sirtuin family. Class I subfamily.</text>
</comment>
<evidence type="ECO:0000256" key="4">
    <source>
        <dbReference type="ARBA" id="ARBA00023027"/>
    </source>
</evidence>
<keyword evidence="5" id="KW-0496">Mitochondrion</keyword>
<evidence type="ECO:0000313" key="8">
    <source>
        <dbReference type="EMBL" id="KAF8894321.1"/>
    </source>
</evidence>
<dbReference type="InterPro" id="IPR026590">
    <property type="entry name" value="Ssirtuin_cat_dom"/>
</dbReference>